<organism evidence="1 2">
    <name type="scientific">Tothia fuscella</name>
    <dbReference type="NCBI Taxonomy" id="1048955"/>
    <lineage>
        <taxon>Eukaryota</taxon>
        <taxon>Fungi</taxon>
        <taxon>Dikarya</taxon>
        <taxon>Ascomycota</taxon>
        <taxon>Pezizomycotina</taxon>
        <taxon>Dothideomycetes</taxon>
        <taxon>Pleosporomycetidae</taxon>
        <taxon>Venturiales</taxon>
        <taxon>Cylindrosympodiaceae</taxon>
        <taxon>Tothia</taxon>
    </lineage>
</organism>
<keyword evidence="1" id="KW-0482">Metalloprotease</keyword>
<dbReference type="Proteomes" id="UP000800235">
    <property type="component" value="Unassembled WGS sequence"/>
</dbReference>
<dbReference type="InterPro" id="IPR008757">
    <property type="entry name" value="Peptidase_M6-like_domain"/>
</dbReference>
<keyword evidence="1" id="KW-0378">Hydrolase</keyword>
<dbReference type="AlphaFoldDB" id="A0A9P4TSX8"/>
<evidence type="ECO:0000313" key="2">
    <source>
        <dbReference type="Proteomes" id="UP000800235"/>
    </source>
</evidence>
<dbReference type="OrthoDB" id="3941110at2759"/>
<proteinExistence type="predicted"/>
<evidence type="ECO:0000313" key="1">
    <source>
        <dbReference type="EMBL" id="KAF2417706.1"/>
    </source>
</evidence>
<name>A0A9P4TSX8_9PEZI</name>
<comment type="caution">
    <text evidence="1">The sequence shown here is derived from an EMBL/GenBank/DDBJ whole genome shotgun (WGS) entry which is preliminary data.</text>
</comment>
<dbReference type="NCBIfam" id="TIGR03296">
    <property type="entry name" value="M6dom_TIGR03296"/>
    <property type="match status" value="1"/>
</dbReference>
<dbReference type="GO" id="GO:0008237">
    <property type="term" value="F:metallopeptidase activity"/>
    <property type="evidence" value="ECO:0007669"/>
    <property type="project" value="UniProtKB-KW"/>
</dbReference>
<reference evidence="1" key="1">
    <citation type="journal article" date="2020" name="Stud. Mycol.">
        <title>101 Dothideomycetes genomes: a test case for predicting lifestyles and emergence of pathogens.</title>
        <authorList>
            <person name="Haridas S."/>
            <person name="Albert R."/>
            <person name="Binder M."/>
            <person name="Bloem J."/>
            <person name="Labutti K."/>
            <person name="Salamov A."/>
            <person name="Andreopoulos B."/>
            <person name="Baker S."/>
            <person name="Barry K."/>
            <person name="Bills G."/>
            <person name="Bluhm B."/>
            <person name="Cannon C."/>
            <person name="Castanera R."/>
            <person name="Culley D."/>
            <person name="Daum C."/>
            <person name="Ezra D."/>
            <person name="Gonzalez J."/>
            <person name="Henrissat B."/>
            <person name="Kuo A."/>
            <person name="Liang C."/>
            <person name="Lipzen A."/>
            <person name="Lutzoni F."/>
            <person name="Magnuson J."/>
            <person name="Mondo S."/>
            <person name="Nolan M."/>
            <person name="Ohm R."/>
            <person name="Pangilinan J."/>
            <person name="Park H.-J."/>
            <person name="Ramirez L."/>
            <person name="Alfaro M."/>
            <person name="Sun H."/>
            <person name="Tritt A."/>
            <person name="Yoshinaga Y."/>
            <person name="Zwiers L.-H."/>
            <person name="Turgeon B."/>
            <person name="Goodwin S."/>
            <person name="Spatafora J."/>
            <person name="Crous P."/>
            <person name="Grigoriev I."/>
        </authorList>
    </citation>
    <scope>NUCLEOTIDE SEQUENCE</scope>
    <source>
        <strain evidence="1">CBS 130266</strain>
    </source>
</reference>
<dbReference type="EMBL" id="MU007134">
    <property type="protein sequence ID" value="KAF2417706.1"/>
    <property type="molecule type" value="Genomic_DNA"/>
</dbReference>
<accession>A0A9P4TSX8</accession>
<dbReference type="GO" id="GO:0006508">
    <property type="term" value="P:proteolysis"/>
    <property type="evidence" value="ECO:0007669"/>
    <property type="project" value="InterPro"/>
</dbReference>
<dbReference type="SUPFAM" id="SSF55486">
    <property type="entry name" value="Metalloproteases ('zincins'), catalytic domain"/>
    <property type="match status" value="1"/>
</dbReference>
<gene>
    <name evidence="1" type="ORF">EJ08DRAFT_690762</name>
</gene>
<protein>
    <submittedName>
        <fullName evidence="1">M6 metalloprotease</fullName>
    </submittedName>
</protein>
<keyword evidence="2" id="KW-1185">Reference proteome</keyword>
<sequence length="396" mass="42872">MLHLRQGKVGEDGALSGSNATEGSVACELFVTNACRLQGPPGGTGFRNYAGAAKQAAATSVGHMKTGMIFVDFSDVPATETPKSTFDKFMPDAAKWYYDASYGRLNMTMEADTTKWHRMPGISSSYNINRRLTYPIFAKYLNDAAKSASPKFGNIDVLYVTANRAAKAITTSPTYMGPIKYASGQSKRAVMFGNDFYNWGFKELNHETGHTMGLPDLYPLDGSNKPTTFYVGGWDLMGLISGPAPDYFAWHKWLLGWIDDDQVSCITMKGSSQQTISPLHVKGGTKMVAIKLNETTLLGIELRTKGGNDVRTCSEGLVFYTIAVDKGSGRGCLVVHDPRPSKAKECSARGGQLSGAAMDFGKGEKDISLPQLGVTVKVTGNVDGNYQFTINYEGGR</sequence>
<dbReference type="PANTHER" id="PTHR41775:SF1">
    <property type="entry name" value="PEPTIDASE M6-LIKE DOMAIN-CONTAINING PROTEIN"/>
    <property type="match status" value="1"/>
</dbReference>
<dbReference type="PANTHER" id="PTHR41775">
    <property type="entry name" value="SECRETED PROTEIN-RELATED"/>
    <property type="match status" value="1"/>
</dbReference>
<keyword evidence="1" id="KW-0645">Protease</keyword>